<accession>J3LC27</accession>
<dbReference type="Gramene" id="OB02G21940.1">
    <property type="protein sequence ID" value="OB02G21940.1"/>
    <property type="gene ID" value="OB02G21940"/>
</dbReference>
<reference evidence="2" key="1">
    <citation type="submission" date="2013-04" db="UniProtKB">
        <authorList>
            <consortium name="EnsemblPlants"/>
        </authorList>
    </citation>
    <scope>IDENTIFICATION</scope>
</reference>
<feature type="region of interest" description="Disordered" evidence="1">
    <location>
        <begin position="55"/>
        <end position="74"/>
    </location>
</feature>
<sequence length="74" mass="8270">MATHERQNNRDPLRTLEKKPKNSRLLDPPQALSVVGLRERAVAAPAAWSGGQIATKSATGGLRRREDERWKIPD</sequence>
<dbReference type="AlphaFoldDB" id="J3LC27"/>
<organism evidence="2">
    <name type="scientific">Oryza brachyantha</name>
    <name type="common">malo sina</name>
    <dbReference type="NCBI Taxonomy" id="4533"/>
    <lineage>
        <taxon>Eukaryota</taxon>
        <taxon>Viridiplantae</taxon>
        <taxon>Streptophyta</taxon>
        <taxon>Embryophyta</taxon>
        <taxon>Tracheophyta</taxon>
        <taxon>Spermatophyta</taxon>
        <taxon>Magnoliopsida</taxon>
        <taxon>Liliopsida</taxon>
        <taxon>Poales</taxon>
        <taxon>Poaceae</taxon>
        <taxon>BOP clade</taxon>
        <taxon>Oryzoideae</taxon>
        <taxon>Oryzeae</taxon>
        <taxon>Oryzinae</taxon>
        <taxon>Oryza</taxon>
    </lineage>
</organism>
<feature type="region of interest" description="Disordered" evidence="1">
    <location>
        <begin position="1"/>
        <end position="29"/>
    </location>
</feature>
<evidence type="ECO:0000313" key="3">
    <source>
        <dbReference type="Proteomes" id="UP000006038"/>
    </source>
</evidence>
<proteinExistence type="predicted"/>
<feature type="compositionally biased region" description="Basic and acidic residues" evidence="1">
    <location>
        <begin position="63"/>
        <end position="74"/>
    </location>
</feature>
<evidence type="ECO:0000256" key="1">
    <source>
        <dbReference type="SAM" id="MobiDB-lite"/>
    </source>
</evidence>
<protein>
    <submittedName>
        <fullName evidence="2">Uncharacterized protein</fullName>
    </submittedName>
</protein>
<dbReference type="Proteomes" id="UP000006038">
    <property type="component" value="Unassembled WGS sequence"/>
</dbReference>
<dbReference type="EnsemblPlants" id="OB02G21940.1">
    <property type="protein sequence ID" value="OB02G21940.1"/>
    <property type="gene ID" value="OB02G21940"/>
</dbReference>
<dbReference type="HOGENOM" id="CLU_2691672_0_0_1"/>
<evidence type="ECO:0000313" key="2">
    <source>
        <dbReference type="EnsemblPlants" id="OB02G21940.1"/>
    </source>
</evidence>
<name>J3LC27_ORYBR</name>
<keyword evidence="3" id="KW-1185">Reference proteome</keyword>
<feature type="compositionally biased region" description="Basic and acidic residues" evidence="1">
    <location>
        <begin position="1"/>
        <end position="20"/>
    </location>
</feature>